<dbReference type="Proteomes" id="UP000250266">
    <property type="component" value="Unassembled WGS sequence"/>
</dbReference>
<protein>
    <submittedName>
        <fullName evidence="2">Uncharacterized protein</fullName>
    </submittedName>
</protein>
<dbReference type="EMBL" id="KV744833">
    <property type="protein sequence ID" value="OCK84624.1"/>
    <property type="molecule type" value="Genomic_DNA"/>
</dbReference>
<feature type="transmembrane region" description="Helical" evidence="1">
    <location>
        <begin position="159"/>
        <end position="177"/>
    </location>
</feature>
<sequence>MDGSTAQAIATGSQDFAALAGLFCTDGVERNLLAAQYGYASVAVSSLSILGLLGLVKSTVKIALGLEKCITAGFTVDSLRGRFGFLPDEMAPIDLVECDVVDVQLCDEVLFIRKKKQYLQKERNSIIGVGGDWPGSLHGITAVNLGNARHERSFTQNPIVIALTALLCSGATAWLLLIVSHKWNWLTCIAIPGLHGSLLLMLAMPLVYEHQTNRPATHISAGRFKALYTGIDRKVDRLRFLHSRVNGGDVLHFRGSTGLVDPGFMQLPALAVSAFCAVAYICQYAVLKTASSSKAFIWIGSHAALALIRVALWTWNPSFDDPKTEQTEYALVSNNASATLTFGEFICASSGRNINLNMRVWEFLASYSIYEILRYALELEWNQPLEQEHKTIPLLFMDLGRILRNRSSPIERKELDTILDGLPLRLGFRKSKQNYVRSFLMTETSYKLVPSEFSHAFTTRWCWVEITRENNNFGFKPCRGYAVKEDGEPVHLRGPIDCHKRCSPGEKVIPGLVSCGSGCSWKNASQNHLDDIDLQRLEDKTKRISQLADFLHKRSVTPPKSSQPDVYLTATPGTTTRKGIYCDPAHRYSGTLSDKGFGFDEGIVRVAHYIEQGISSNSIQSRSIWKTCCSWWESVASWFPCGVGEVPHHYRKKGSSAASQHGQSSSISGLTVDSLPLSVRSASPFHFV</sequence>
<gene>
    <name evidence="2" type="ORF">K432DRAFT_288521</name>
</gene>
<dbReference type="AlphaFoldDB" id="A0A8E2EIT3"/>
<dbReference type="OrthoDB" id="3032844at2759"/>
<evidence type="ECO:0000256" key="1">
    <source>
        <dbReference type="SAM" id="Phobius"/>
    </source>
</evidence>
<keyword evidence="1" id="KW-0812">Transmembrane</keyword>
<keyword evidence="3" id="KW-1185">Reference proteome</keyword>
<evidence type="ECO:0000313" key="2">
    <source>
        <dbReference type="EMBL" id="OCK84624.1"/>
    </source>
</evidence>
<reference evidence="2 3" key="1">
    <citation type="journal article" date="2016" name="Nat. Commun.">
        <title>Ectomycorrhizal ecology is imprinted in the genome of the dominant symbiotic fungus Cenococcum geophilum.</title>
        <authorList>
            <consortium name="DOE Joint Genome Institute"/>
            <person name="Peter M."/>
            <person name="Kohler A."/>
            <person name="Ohm R.A."/>
            <person name="Kuo A."/>
            <person name="Krutzmann J."/>
            <person name="Morin E."/>
            <person name="Arend M."/>
            <person name="Barry K.W."/>
            <person name="Binder M."/>
            <person name="Choi C."/>
            <person name="Clum A."/>
            <person name="Copeland A."/>
            <person name="Grisel N."/>
            <person name="Haridas S."/>
            <person name="Kipfer T."/>
            <person name="LaButti K."/>
            <person name="Lindquist E."/>
            <person name="Lipzen A."/>
            <person name="Maire R."/>
            <person name="Meier B."/>
            <person name="Mihaltcheva S."/>
            <person name="Molinier V."/>
            <person name="Murat C."/>
            <person name="Poggeler S."/>
            <person name="Quandt C.A."/>
            <person name="Sperisen C."/>
            <person name="Tritt A."/>
            <person name="Tisserant E."/>
            <person name="Crous P.W."/>
            <person name="Henrissat B."/>
            <person name="Nehls U."/>
            <person name="Egli S."/>
            <person name="Spatafora J.W."/>
            <person name="Grigoriev I.V."/>
            <person name="Martin F.M."/>
        </authorList>
    </citation>
    <scope>NUCLEOTIDE SEQUENCE [LARGE SCALE GENOMIC DNA]</scope>
    <source>
        <strain evidence="2 3">CBS 459.81</strain>
    </source>
</reference>
<feature type="transmembrane region" description="Helical" evidence="1">
    <location>
        <begin position="183"/>
        <end position="208"/>
    </location>
</feature>
<keyword evidence="1" id="KW-1133">Transmembrane helix</keyword>
<organism evidence="2 3">
    <name type="scientific">Lepidopterella palustris CBS 459.81</name>
    <dbReference type="NCBI Taxonomy" id="1314670"/>
    <lineage>
        <taxon>Eukaryota</taxon>
        <taxon>Fungi</taxon>
        <taxon>Dikarya</taxon>
        <taxon>Ascomycota</taxon>
        <taxon>Pezizomycotina</taxon>
        <taxon>Dothideomycetes</taxon>
        <taxon>Pleosporomycetidae</taxon>
        <taxon>Mytilinidiales</taxon>
        <taxon>Argynnaceae</taxon>
        <taxon>Lepidopterella</taxon>
    </lineage>
</organism>
<feature type="transmembrane region" description="Helical" evidence="1">
    <location>
        <begin position="295"/>
        <end position="315"/>
    </location>
</feature>
<evidence type="ECO:0000313" key="3">
    <source>
        <dbReference type="Proteomes" id="UP000250266"/>
    </source>
</evidence>
<name>A0A8E2EIT3_9PEZI</name>
<accession>A0A8E2EIT3</accession>
<proteinExistence type="predicted"/>
<keyword evidence="1" id="KW-0472">Membrane</keyword>